<dbReference type="InterPro" id="IPR036236">
    <property type="entry name" value="Znf_C2H2_sf"/>
</dbReference>
<dbReference type="GO" id="GO:0008270">
    <property type="term" value="F:zinc ion binding"/>
    <property type="evidence" value="ECO:0007669"/>
    <property type="project" value="UniProtKB-KW"/>
</dbReference>
<organism evidence="6 7">
    <name type="scientific">Megalurothrips usitatus</name>
    <name type="common">bean blossom thrips</name>
    <dbReference type="NCBI Taxonomy" id="439358"/>
    <lineage>
        <taxon>Eukaryota</taxon>
        <taxon>Metazoa</taxon>
        <taxon>Ecdysozoa</taxon>
        <taxon>Arthropoda</taxon>
        <taxon>Hexapoda</taxon>
        <taxon>Insecta</taxon>
        <taxon>Pterygota</taxon>
        <taxon>Neoptera</taxon>
        <taxon>Paraneoptera</taxon>
        <taxon>Thysanoptera</taxon>
        <taxon>Terebrantia</taxon>
        <taxon>Thripoidea</taxon>
        <taxon>Thripidae</taxon>
        <taxon>Megalurothrips</taxon>
    </lineage>
</organism>
<evidence type="ECO:0000256" key="2">
    <source>
        <dbReference type="ARBA" id="ARBA00022771"/>
    </source>
</evidence>
<keyword evidence="3" id="KW-0862">Zinc</keyword>
<gene>
    <name evidence="6" type="ORF">ONE63_002354</name>
</gene>
<feature type="domain" description="CHHC U11-48K-type" evidence="5">
    <location>
        <begin position="41"/>
        <end position="68"/>
    </location>
</feature>
<dbReference type="Pfam" id="PF05253">
    <property type="entry name" value="zf-U11-48K"/>
    <property type="match status" value="2"/>
</dbReference>
<protein>
    <recommendedName>
        <fullName evidence="5">CHHC U11-48K-type domain-containing protein</fullName>
    </recommendedName>
</protein>
<dbReference type="InterPro" id="IPR051591">
    <property type="entry name" value="UPF0224_FAM112_RNA_Proc"/>
</dbReference>
<accession>A0AAV7XEL1</accession>
<comment type="caution">
    <text evidence="6">The sequence shown here is derived from an EMBL/GenBank/DDBJ whole genome shotgun (WGS) entry which is preliminary data.</text>
</comment>
<keyword evidence="2" id="KW-0863">Zinc-finger</keyword>
<dbReference type="AlphaFoldDB" id="A0AAV7XEL1"/>
<reference evidence="6" key="1">
    <citation type="submission" date="2022-12" db="EMBL/GenBank/DDBJ databases">
        <title>Chromosome-level genome assembly of the bean flower thrips Megalurothrips usitatus.</title>
        <authorList>
            <person name="Ma L."/>
            <person name="Liu Q."/>
            <person name="Li H."/>
            <person name="Cai W."/>
        </authorList>
    </citation>
    <scope>NUCLEOTIDE SEQUENCE</scope>
    <source>
        <strain evidence="6">Cailab_2022a</strain>
    </source>
</reference>
<evidence type="ECO:0000259" key="5">
    <source>
        <dbReference type="PROSITE" id="PS51800"/>
    </source>
</evidence>
<evidence type="ECO:0000256" key="1">
    <source>
        <dbReference type="ARBA" id="ARBA00022723"/>
    </source>
</evidence>
<dbReference type="Proteomes" id="UP001075354">
    <property type="component" value="Chromosome 12"/>
</dbReference>
<dbReference type="EMBL" id="JAPTSV010000012">
    <property type="protein sequence ID" value="KAJ1522036.1"/>
    <property type="molecule type" value="Genomic_DNA"/>
</dbReference>
<dbReference type="PANTHER" id="PTHR21402">
    <property type="entry name" value="GAMETOCYTE SPECIFIC FACTOR 1-RELATED"/>
    <property type="match status" value="1"/>
</dbReference>
<proteinExistence type="predicted"/>
<feature type="domain" description="CHHC U11-48K-type" evidence="5">
    <location>
        <begin position="7"/>
        <end position="34"/>
    </location>
</feature>
<feature type="region of interest" description="Disordered" evidence="4">
    <location>
        <begin position="81"/>
        <end position="124"/>
    </location>
</feature>
<dbReference type="PANTHER" id="PTHR21402:SF5">
    <property type="entry name" value="GAMETOCYTE SPECIFIC FACTOR 1"/>
    <property type="match status" value="1"/>
</dbReference>
<evidence type="ECO:0000256" key="3">
    <source>
        <dbReference type="ARBA" id="ARBA00022833"/>
    </source>
</evidence>
<evidence type="ECO:0000256" key="4">
    <source>
        <dbReference type="SAM" id="MobiDB-lite"/>
    </source>
</evidence>
<dbReference type="InterPro" id="IPR022776">
    <property type="entry name" value="TRM13/UPF0224_CHHC_Znf_dom"/>
</dbReference>
<keyword evidence="7" id="KW-1185">Reference proteome</keyword>
<dbReference type="PROSITE" id="PS51800">
    <property type="entry name" value="ZF_CHHC_U11_48K"/>
    <property type="match status" value="2"/>
</dbReference>
<name>A0AAV7XEL1_9NEOP</name>
<keyword evidence="1" id="KW-0479">Metal-binding</keyword>
<feature type="compositionally biased region" description="Basic and acidic residues" evidence="4">
    <location>
        <begin position="96"/>
        <end position="107"/>
    </location>
</feature>
<sequence length="124" mass="14500">MAHHNPYVECPYDVAHQVPKLRMQIHLIKCRKNNPHLAKLMKSCPFNATHIMPERELNLHLQCCTDRCLIEGQKYNCKQDHGDLGNPTFHAPIPKETWDDRECEEQSHMVGAHQNQESRPRSPR</sequence>
<evidence type="ECO:0000313" key="6">
    <source>
        <dbReference type="EMBL" id="KAJ1522036.1"/>
    </source>
</evidence>
<dbReference type="SUPFAM" id="SSF57667">
    <property type="entry name" value="beta-beta-alpha zinc fingers"/>
    <property type="match status" value="1"/>
</dbReference>
<evidence type="ECO:0000313" key="7">
    <source>
        <dbReference type="Proteomes" id="UP001075354"/>
    </source>
</evidence>